<gene>
    <name evidence="2" type="ORF">BQ8794_210108</name>
</gene>
<feature type="chain" id="PRO_5012277718" evidence="1">
    <location>
        <begin position="44"/>
        <end position="166"/>
    </location>
</feature>
<dbReference type="EMBL" id="FTPD01000014">
    <property type="protein sequence ID" value="SIT55415.1"/>
    <property type="molecule type" value="Genomic_DNA"/>
</dbReference>
<organism evidence="2 3">
    <name type="scientific">Mesorhizobium prunaredense</name>
    <dbReference type="NCBI Taxonomy" id="1631249"/>
    <lineage>
        <taxon>Bacteria</taxon>
        <taxon>Pseudomonadati</taxon>
        <taxon>Pseudomonadota</taxon>
        <taxon>Alphaproteobacteria</taxon>
        <taxon>Hyphomicrobiales</taxon>
        <taxon>Phyllobacteriaceae</taxon>
        <taxon>Mesorhizobium</taxon>
    </lineage>
</organism>
<accession>A0A1R3V669</accession>
<keyword evidence="1" id="KW-0732">Signal</keyword>
<reference evidence="3" key="1">
    <citation type="submission" date="2017-01" db="EMBL/GenBank/DDBJ databases">
        <authorList>
            <person name="Brunel B."/>
        </authorList>
    </citation>
    <scope>NUCLEOTIDE SEQUENCE [LARGE SCALE GENOMIC DNA]</scope>
</reference>
<evidence type="ECO:0000313" key="3">
    <source>
        <dbReference type="Proteomes" id="UP000188388"/>
    </source>
</evidence>
<protein>
    <submittedName>
        <fullName evidence="2">Uncharacterized protein</fullName>
    </submittedName>
</protein>
<feature type="signal peptide" evidence="1">
    <location>
        <begin position="1"/>
        <end position="43"/>
    </location>
</feature>
<dbReference type="RefSeq" id="WP_143744533.1">
    <property type="nucleotide sequence ID" value="NZ_FTPD01000014.1"/>
</dbReference>
<sequence>MPSQVWNKPKSHRRSFSAPLALRQMSPTRAILLAAGFSSFATATSGAELQTSCIEPPATVIEITGVNTKHARATAKFTEPDIVKACHEGYVAQGGYASPEECIRQTKADLLGDAIRAEANCSKGTIKLGQMSFKMPVESNCASGGIFAAPAFTMLCPKYRGKVVNE</sequence>
<dbReference type="Proteomes" id="UP000188388">
    <property type="component" value="Unassembled WGS sequence"/>
</dbReference>
<keyword evidence="3" id="KW-1185">Reference proteome</keyword>
<proteinExistence type="predicted"/>
<evidence type="ECO:0000256" key="1">
    <source>
        <dbReference type="SAM" id="SignalP"/>
    </source>
</evidence>
<dbReference type="AlphaFoldDB" id="A0A1R3V669"/>
<evidence type="ECO:0000313" key="2">
    <source>
        <dbReference type="EMBL" id="SIT55415.1"/>
    </source>
</evidence>
<dbReference type="STRING" id="1631249.BQ8794_210108"/>
<name>A0A1R3V669_9HYPH</name>